<keyword evidence="4" id="KW-0175">Coiled coil</keyword>
<evidence type="ECO:0000256" key="3">
    <source>
        <dbReference type="ARBA" id="ARBA00023125"/>
    </source>
</evidence>
<dbReference type="Proteomes" id="UP000680679">
    <property type="component" value="Chromosome"/>
</dbReference>
<dbReference type="Gene3D" id="3.90.220.20">
    <property type="entry name" value="DNA methylase specificity domains"/>
    <property type="match status" value="2"/>
</dbReference>
<comment type="similarity">
    <text evidence="1">Belongs to the type-I restriction system S methylase family.</text>
</comment>
<evidence type="ECO:0000259" key="5">
    <source>
        <dbReference type="Pfam" id="PF01420"/>
    </source>
</evidence>
<dbReference type="PANTHER" id="PTHR30408:SF12">
    <property type="entry name" value="TYPE I RESTRICTION ENZYME MJAVIII SPECIFICITY SUBUNIT"/>
    <property type="match status" value="1"/>
</dbReference>
<dbReference type="CDD" id="cd17253">
    <property type="entry name" value="RMtype1_S_Eco933I-TRD2-CR2_like"/>
    <property type="match status" value="1"/>
</dbReference>
<feature type="domain" description="Type I restriction modification DNA specificity" evidence="5">
    <location>
        <begin position="12"/>
        <end position="164"/>
    </location>
</feature>
<dbReference type="InterPro" id="IPR044946">
    <property type="entry name" value="Restrct_endonuc_typeI_TRD_sf"/>
</dbReference>
<name>A0ABM7QHX5_9GAMM</name>
<proteinExistence type="inferred from homology"/>
<gene>
    <name evidence="6" type="ORF">Atep_00180</name>
</gene>
<dbReference type="InterPro" id="IPR052021">
    <property type="entry name" value="Type-I_RS_S_subunit"/>
</dbReference>
<keyword evidence="2" id="KW-0680">Restriction system</keyword>
<dbReference type="CDD" id="cd17262">
    <property type="entry name" value="RMtype1_S_Aco12261I-TRD2-CR2"/>
    <property type="match status" value="1"/>
</dbReference>
<protein>
    <recommendedName>
        <fullName evidence="5">Type I restriction modification DNA specificity domain-containing protein</fullName>
    </recommendedName>
</protein>
<dbReference type="Pfam" id="PF01420">
    <property type="entry name" value="Methylase_S"/>
    <property type="match status" value="1"/>
</dbReference>
<evidence type="ECO:0000256" key="1">
    <source>
        <dbReference type="ARBA" id="ARBA00010923"/>
    </source>
</evidence>
<keyword evidence="3" id="KW-0238">DNA-binding</keyword>
<dbReference type="PANTHER" id="PTHR30408">
    <property type="entry name" value="TYPE-1 RESTRICTION ENZYME ECOKI SPECIFICITY PROTEIN"/>
    <property type="match status" value="1"/>
</dbReference>
<sequence length="381" mass="42864">MISRSSLTDTYPKKQLGDVVEFLDSMRRPVTESDRRAGEYPYYGANGLQGTIDDFIFDEPLLLLAEDGGHFGSPDRGIAYRVSGKTWVNNHAHVLRPKACVDLGFLCRVLENYDVTPWVTGTTRGKLTQAGAAQIVVPLPPLPEQRRIAEILDKADALRAKRRAALAQLDTLTQSIFLDMFGDPATNPKGWPKKPFGEVCETRLGKMLDQKQQTGQNRRPYLRNANVQWFRFDITNLLEMDFDEDERRILRLQPGDLLICEGGEPGRAAVWQGEIEECYFQKALHRARPDRRLAAPDYLAWLLWFLVKRGGLSGVTSATIAHLTGEKLAVLPTMLPPVDLQRLFVCRVAGIKTLATNQRASLHQLDALFASLQHRAFRGEL</sequence>
<evidence type="ECO:0000256" key="2">
    <source>
        <dbReference type="ARBA" id="ARBA00022747"/>
    </source>
</evidence>
<keyword evidence="7" id="KW-1185">Reference proteome</keyword>
<dbReference type="InterPro" id="IPR000055">
    <property type="entry name" value="Restrct_endonuc_typeI_TRD"/>
</dbReference>
<dbReference type="EMBL" id="AP024563">
    <property type="protein sequence ID" value="BCU05341.1"/>
    <property type="molecule type" value="Genomic_DNA"/>
</dbReference>
<evidence type="ECO:0000313" key="7">
    <source>
        <dbReference type="Proteomes" id="UP000680679"/>
    </source>
</evidence>
<evidence type="ECO:0000256" key="4">
    <source>
        <dbReference type="SAM" id="Coils"/>
    </source>
</evidence>
<accession>A0ABM7QHX5</accession>
<feature type="coiled-coil region" evidence="4">
    <location>
        <begin position="148"/>
        <end position="175"/>
    </location>
</feature>
<dbReference type="SUPFAM" id="SSF116734">
    <property type="entry name" value="DNA methylase specificity domain"/>
    <property type="match status" value="2"/>
</dbReference>
<evidence type="ECO:0000313" key="6">
    <source>
        <dbReference type="EMBL" id="BCU05341.1"/>
    </source>
</evidence>
<organism evidence="6 7">
    <name type="scientific">Allochromatium tepidum</name>
    <dbReference type="NCBI Taxonomy" id="553982"/>
    <lineage>
        <taxon>Bacteria</taxon>
        <taxon>Pseudomonadati</taxon>
        <taxon>Pseudomonadota</taxon>
        <taxon>Gammaproteobacteria</taxon>
        <taxon>Chromatiales</taxon>
        <taxon>Chromatiaceae</taxon>
        <taxon>Allochromatium</taxon>
    </lineage>
</organism>
<reference evidence="6 7" key="1">
    <citation type="submission" date="2021-04" db="EMBL/GenBank/DDBJ databases">
        <title>Complete genome sequencing of Allochromatium tepidum strain NZ.</title>
        <authorList>
            <person name="Tsukatani Y."/>
            <person name="Mori H."/>
        </authorList>
    </citation>
    <scope>NUCLEOTIDE SEQUENCE [LARGE SCALE GENOMIC DNA]</scope>
    <source>
        <strain evidence="6 7">NZ</strain>
    </source>
</reference>